<keyword evidence="1" id="KW-1133">Transmembrane helix</keyword>
<protein>
    <submittedName>
        <fullName evidence="2">Uncharacterized protein</fullName>
    </submittedName>
</protein>
<sequence length="198" mass="21813">MILNKLRSKKGATFIIVAIMMVILFPVIMSGIIDLNNIHKTSKRLKISLNAAVKSASSRIDWQQVPNGTLQIDVPKANGVFRDIFSENFRVTPKQVNNYYEAVDTNSGNKVSFYSTIYNNRHKGSFINFPGAGTIPSQVTNRNITVPVDRPTVVGVATVKYKLTPLLGGGTINITQFASSELNDIPQNKQKSATYPNP</sequence>
<gene>
    <name evidence="2" type="ORF">CPAL_23590</name>
</gene>
<keyword evidence="3" id="KW-1185">Reference proteome</keyword>
<evidence type="ECO:0000256" key="1">
    <source>
        <dbReference type="SAM" id="Phobius"/>
    </source>
</evidence>
<comment type="caution">
    <text evidence="2">The sequence shown here is derived from an EMBL/GenBank/DDBJ whole genome shotgun (WGS) entry which is preliminary data.</text>
</comment>
<organism evidence="2 3">
    <name type="scientific">Clostridium thermopalmarium DSM 5974</name>
    <dbReference type="NCBI Taxonomy" id="1121340"/>
    <lineage>
        <taxon>Bacteria</taxon>
        <taxon>Bacillati</taxon>
        <taxon>Bacillota</taxon>
        <taxon>Clostridia</taxon>
        <taxon>Eubacteriales</taxon>
        <taxon>Clostridiaceae</taxon>
        <taxon>Clostridium</taxon>
    </lineage>
</organism>
<keyword evidence="1" id="KW-0472">Membrane</keyword>
<reference evidence="2 3" key="1">
    <citation type="submission" date="2018-03" db="EMBL/GenBank/DDBJ databases">
        <title>Genome sequence of Clostridium thermopalmarium DSM 5974.</title>
        <authorList>
            <person name="Poehlein A."/>
            <person name="Daniel R."/>
        </authorList>
    </citation>
    <scope>NUCLEOTIDE SEQUENCE [LARGE SCALE GENOMIC DNA]</scope>
    <source>
        <strain evidence="2 3">DSM 5974</strain>
    </source>
</reference>
<dbReference type="EMBL" id="PVXN01000058">
    <property type="protein sequence ID" value="PRR70138.1"/>
    <property type="molecule type" value="Genomic_DNA"/>
</dbReference>
<name>A0A2T0AMP1_9CLOT</name>
<dbReference type="RefSeq" id="WP_106024692.1">
    <property type="nucleotide sequence ID" value="NZ_PVXN01000058.1"/>
</dbReference>
<accession>A0A2T0AMP1</accession>
<proteinExistence type="predicted"/>
<evidence type="ECO:0000313" key="2">
    <source>
        <dbReference type="EMBL" id="PRR70138.1"/>
    </source>
</evidence>
<feature type="transmembrane region" description="Helical" evidence="1">
    <location>
        <begin position="12"/>
        <end position="33"/>
    </location>
</feature>
<keyword evidence="1" id="KW-0812">Transmembrane</keyword>
<dbReference type="Proteomes" id="UP000239614">
    <property type="component" value="Unassembled WGS sequence"/>
</dbReference>
<dbReference type="AlphaFoldDB" id="A0A2T0AMP1"/>
<evidence type="ECO:0000313" key="3">
    <source>
        <dbReference type="Proteomes" id="UP000239614"/>
    </source>
</evidence>